<dbReference type="SUPFAM" id="SSF50346">
    <property type="entry name" value="PRC-barrel domain"/>
    <property type="match status" value="1"/>
</dbReference>
<dbReference type="GeneID" id="9131201"/>
<dbReference type="AlphaFoldDB" id="D5VQL9"/>
<dbReference type="EMBL" id="CP002009">
    <property type="protein sequence ID" value="ADG12872.1"/>
    <property type="molecule type" value="Genomic_DNA"/>
</dbReference>
<dbReference type="PANTHER" id="PTHR38137">
    <property type="entry name" value="PRC-BARREL DOMAIN PROTEIN"/>
    <property type="match status" value="1"/>
</dbReference>
<evidence type="ECO:0000313" key="2">
    <source>
        <dbReference type="EMBL" id="ADG12872.1"/>
    </source>
</evidence>
<dbReference type="InterPro" id="IPR011033">
    <property type="entry name" value="PRC_barrel-like_sf"/>
</dbReference>
<sequence length="85" mass="9385">MKIRVTDILGKEVYTTKAIYVGKIYDVMIDQKKGAVSGLVLKDAHKGCLKDIVPDSMKKVVIPYHLVHAIGNIVLIKPPTISNIQ</sequence>
<dbReference type="eggNOG" id="arCOG02155">
    <property type="taxonomic scope" value="Archaea"/>
</dbReference>
<feature type="domain" description="PRC-barrel" evidence="1">
    <location>
        <begin position="3"/>
        <end position="79"/>
    </location>
</feature>
<dbReference type="PANTHER" id="PTHR38137:SF1">
    <property type="entry name" value="PRC-BARREL DOMAIN-CONTAINING PROTEIN"/>
    <property type="match status" value="1"/>
</dbReference>
<dbReference type="Pfam" id="PF05239">
    <property type="entry name" value="PRC"/>
    <property type="match status" value="1"/>
</dbReference>
<protein>
    <submittedName>
        <fullName evidence="2">PRC-barrel domain protein</fullName>
    </submittedName>
</protein>
<dbReference type="Proteomes" id="UP000002061">
    <property type="component" value="Chromosome"/>
</dbReference>
<dbReference type="STRING" id="573063.Metin_0201"/>
<dbReference type="KEGG" id="mif:Metin_0201"/>
<organism evidence="2 3">
    <name type="scientific">Methanocaldococcus infernus (strain DSM 11812 / JCM 15783 / ME)</name>
    <dbReference type="NCBI Taxonomy" id="573063"/>
    <lineage>
        <taxon>Archaea</taxon>
        <taxon>Methanobacteriati</taxon>
        <taxon>Methanobacteriota</taxon>
        <taxon>Methanomada group</taxon>
        <taxon>Methanococci</taxon>
        <taxon>Methanococcales</taxon>
        <taxon>Methanocaldococcaceae</taxon>
        <taxon>Methanocaldococcus</taxon>
    </lineage>
</organism>
<reference evidence="2" key="1">
    <citation type="submission" date="2010-04" db="EMBL/GenBank/DDBJ databases">
        <title>Complete sequence of Methanocaldococcus infernus ME.</title>
        <authorList>
            <consortium name="US DOE Joint Genome Institute"/>
            <person name="Lucas S."/>
            <person name="Copeland A."/>
            <person name="Lapidus A."/>
            <person name="Cheng J.-F."/>
            <person name="Bruce D."/>
            <person name="Goodwin L."/>
            <person name="Pitluck S."/>
            <person name="Munk A.C."/>
            <person name="Detter J.C."/>
            <person name="Han C."/>
            <person name="Tapia R."/>
            <person name="Land M."/>
            <person name="Hauser L."/>
            <person name="Kyrpides N."/>
            <person name="Mikhailova N."/>
            <person name="Sieprawska-Lupa M."/>
            <person name="Whitman W.B."/>
            <person name="Woyke T."/>
        </authorList>
    </citation>
    <scope>NUCLEOTIDE SEQUENCE [LARGE SCALE GENOMIC DNA]</scope>
    <source>
        <strain evidence="2">ME</strain>
    </source>
</reference>
<keyword evidence="3" id="KW-1185">Reference proteome</keyword>
<name>D5VQL9_METIM</name>
<accession>D5VQL9</accession>
<dbReference type="OrthoDB" id="68960at2157"/>
<gene>
    <name evidence="2" type="ordered locus">Metin_0201</name>
</gene>
<proteinExistence type="predicted"/>
<dbReference type="InterPro" id="IPR027275">
    <property type="entry name" value="PRC-brl_dom"/>
</dbReference>
<dbReference type="Gene3D" id="2.30.30.240">
    <property type="entry name" value="PRC-barrel domain"/>
    <property type="match status" value="1"/>
</dbReference>
<evidence type="ECO:0000259" key="1">
    <source>
        <dbReference type="Pfam" id="PF05239"/>
    </source>
</evidence>
<dbReference type="HOGENOM" id="CLU_170070_0_0_2"/>
<evidence type="ECO:0000313" key="3">
    <source>
        <dbReference type="Proteomes" id="UP000002061"/>
    </source>
</evidence>
<dbReference type="RefSeq" id="WP_013099618.1">
    <property type="nucleotide sequence ID" value="NC_014122.1"/>
</dbReference>